<dbReference type="Pfam" id="PF19407">
    <property type="entry name" value="DUF5979"/>
    <property type="match status" value="1"/>
</dbReference>
<dbReference type="GeneID" id="93973101"/>
<dbReference type="Proteomes" id="UP000000276">
    <property type="component" value="Chromosome"/>
</dbReference>
<accession>D9QD76</accession>
<name>D9QD76_CORP2</name>
<dbReference type="InterPro" id="IPR046022">
    <property type="entry name" value="DUF5979"/>
</dbReference>
<reference evidence="3 4" key="1">
    <citation type="journal article" date="2011" name="J. Bacteriol.">
        <title>Complete genome sequence of Corynebacterium pseudotuberculosis I19, a strain isolated from a cow in Israel with bovine mastitis.</title>
        <authorList>
            <consortium name="Consortium: Rede Paraense de Genomica e Proteomica (RPGP)"/>
            <person name="Silva A."/>
            <person name="Schneider M.P."/>
            <person name="Cerdeira L."/>
            <person name="Barbosa M.S."/>
            <person name="Ramos R.T."/>
            <person name="Carneiro A.R."/>
            <person name="Santos R."/>
            <person name="Lima M."/>
            <person name="D'Afonseca V."/>
            <person name="Almeida S.S."/>
            <person name="Santos A.R."/>
            <person name="Soares S.C."/>
            <person name="Pinto A.C."/>
            <person name="Ali A."/>
            <person name="Dorella F.A."/>
            <person name="Rocha F."/>
            <person name="de Abreu V.A."/>
            <person name="Trost E."/>
            <person name="Tauch A."/>
            <person name="Shpigel N."/>
            <person name="Miyoshi A."/>
            <person name="Azevedo V."/>
        </authorList>
    </citation>
    <scope>NUCLEOTIDE SEQUENCE [LARGE SCALE GENOMIC DNA]</scope>
    <source>
        <strain evidence="3 4">C231</strain>
    </source>
</reference>
<dbReference type="KEGG" id="cpq:CPC231_00120"/>
<keyword evidence="4" id="KW-1185">Reference proteome</keyword>
<organism evidence="3 4">
    <name type="scientific">Corynebacterium pseudotuberculosis (strain C231)</name>
    <dbReference type="NCBI Taxonomy" id="681645"/>
    <lineage>
        <taxon>Bacteria</taxon>
        <taxon>Bacillati</taxon>
        <taxon>Actinomycetota</taxon>
        <taxon>Actinomycetes</taxon>
        <taxon>Mycobacteriales</taxon>
        <taxon>Corynebacteriaceae</taxon>
        <taxon>Corynebacterium</taxon>
    </lineage>
</organism>
<evidence type="ECO:0000313" key="4">
    <source>
        <dbReference type="Proteomes" id="UP000000276"/>
    </source>
</evidence>
<dbReference type="AlphaFoldDB" id="D9QD76"/>
<evidence type="ECO:0000313" key="3">
    <source>
        <dbReference type="EMBL" id="ADL09520.1"/>
    </source>
</evidence>
<protein>
    <recommendedName>
        <fullName evidence="2">DUF5979 domain-containing protein</fullName>
    </recommendedName>
</protein>
<reference evidence="3 4" key="2">
    <citation type="journal article" date="2011" name="PLoS ONE">
        <title>Evidence for reductive genome evolution and lateral acquisition of virulence functions in two Corynebacterium pseudotuberculosis strains.</title>
        <authorList>
            <person name="Ruiz J.C."/>
            <person name="D'Afonseca V."/>
            <person name="Silva A."/>
            <person name="Ali A."/>
            <person name="Pinto A.C."/>
            <person name="Santos A.R."/>
            <person name="Rocha A.A."/>
            <person name="Lopes D.O."/>
            <person name="Dorella F.A."/>
            <person name="Pacheco L.G."/>
            <person name="Costa M.P."/>
            <person name="Turk M.Z."/>
            <person name="Seyffert N."/>
            <person name="Moraes P.M."/>
            <person name="Soares S.C."/>
            <person name="Almeida S.S."/>
            <person name="Castro T.L."/>
            <person name="Abreu V.A."/>
            <person name="Trost E."/>
            <person name="Baumbach J."/>
            <person name="Tauch A."/>
            <person name="Schneider M.P."/>
            <person name="McCulloch J."/>
            <person name="Cerdeira L.T."/>
            <person name="Ramos R.T."/>
            <person name="Zerlotini A."/>
            <person name="Dominitini A."/>
            <person name="Resende D.M."/>
            <person name="Coser E.M."/>
            <person name="Oliveira L.M."/>
            <person name="Pedrosa A.L."/>
            <person name="Vieira C.U."/>
            <person name="Guimaraes C.T."/>
            <person name="Bartholomeu D.C."/>
            <person name="Oliveira D.M."/>
            <person name="Santos F.R."/>
            <person name="Rabelo E.M."/>
            <person name="Lobo F.P."/>
            <person name="Franco G.R."/>
            <person name="Costa A.F."/>
            <person name="Castro I.M."/>
            <person name="Dias S.R."/>
            <person name="Ferro J.A."/>
            <person name="Ortega J.M."/>
            <person name="Paiva L.V."/>
            <person name="Goulart L.R."/>
            <person name="Almeida J.F."/>
            <person name="Ferro M.I."/>
            <person name="Carneiro N.P."/>
            <person name="Falcao P.R."/>
            <person name="Grynberg P."/>
            <person name="Teixeira S.M."/>
            <person name="Brommonschenkel S."/>
            <person name="Oliveira S.C."/>
            <person name="Meyer R."/>
            <person name="Moore R.J."/>
            <person name="Miyoshi A."/>
            <person name="Oliveira G.C."/>
            <person name="Azevedo V."/>
        </authorList>
    </citation>
    <scope>NUCLEOTIDE SEQUENCE [LARGE SCALE GENOMIC DNA]</scope>
    <source>
        <strain evidence="3 4">C231</strain>
    </source>
</reference>
<feature type="compositionally biased region" description="Basic residues" evidence="1">
    <location>
        <begin position="105"/>
        <end position="115"/>
    </location>
</feature>
<evidence type="ECO:0000259" key="2">
    <source>
        <dbReference type="Pfam" id="PF19407"/>
    </source>
</evidence>
<proteinExistence type="predicted"/>
<dbReference type="PATRIC" id="fig|681645.3.peg.21"/>
<feature type="region of interest" description="Disordered" evidence="1">
    <location>
        <begin position="83"/>
        <end position="115"/>
    </location>
</feature>
<sequence length="115" mass="12693">MAERSVVALRSLAPVARGRGSKGGFTIEKIVSGERTSKQFSFAWSCTSQGKEMKNGTIKLTNGDVHHEKQLDKDASCVIKEEDADAASEKKHSLKWSVDSEEKRRGVRNHIHQAA</sequence>
<dbReference type="RefSeq" id="WP_013240882.1">
    <property type="nucleotide sequence ID" value="NC_017301.2"/>
</dbReference>
<dbReference type="EMBL" id="CP001829">
    <property type="protein sequence ID" value="ADL09520.1"/>
    <property type="molecule type" value="Genomic_DNA"/>
</dbReference>
<evidence type="ECO:0000256" key="1">
    <source>
        <dbReference type="SAM" id="MobiDB-lite"/>
    </source>
</evidence>
<dbReference type="HOGENOM" id="CLU_2166729_0_0_11"/>
<gene>
    <name evidence="3" type="ORF">CPC231_00120</name>
</gene>
<feature type="domain" description="DUF5979" evidence="2">
    <location>
        <begin position="25"/>
        <end position="101"/>
    </location>
</feature>
<dbReference type="STRING" id="681645.CpC231_0021"/>